<comment type="caution">
    <text evidence="1">The sequence shown here is derived from an EMBL/GenBank/DDBJ whole genome shotgun (WGS) entry which is preliminary data.</text>
</comment>
<dbReference type="STRING" id="1237149.C900_02665"/>
<organism evidence="1 2">
    <name type="scientific">Fulvivirga imtechensis AK7</name>
    <dbReference type="NCBI Taxonomy" id="1237149"/>
    <lineage>
        <taxon>Bacteria</taxon>
        <taxon>Pseudomonadati</taxon>
        <taxon>Bacteroidota</taxon>
        <taxon>Cytophagia</taxon>
        <taxon>Cytophagales</taxon>
        <taxon>Fulvivirgaceae</taxon>
        <taxon>Fulvivirga</taxon>
    </lineage>
</organism>
<dbReference type="Proteomes" id="UP000011135">
    <property type="component" value="Unassembled WGS sequence"/>
</dbReference>
<proteinExistence type="predicted"/>
<reference evidence="1 2" key="1">
    <citation type="submission" date="2012-12" db="EMBL/GenBank/DDBJ databases">
        <title>Genome assembly of Fulvivirga imtechensis AK7.</title>
        <authorList>
            <person name="Nupur N."/>
            <person name="Khatri I."/>
            <person name="Kumar R."/>
            <person name="Subramanian S."/>
            <person name="Pinnaka A."/>
        </authorList>
    </citation>
    <scope>NUCLEOTIDE SEQUENCE [LARGE SCALE GENOMIC DNA]</scope>
    <source>
        <strain evidence="1 2">AK7</strain>
    </source>
</reference>
<accession>L8JXS4</accession>
<evidence type="ECO:0000313" key="1">
    <source>
        <dbReference type="EMBL" id="ELR73580.1"/>
    </source>
</evidence>
<gene>
    <name evidence="1" type="ORF">C900_02665</name>
</gene>
<protein>
    <submittedName>
        <fullName evidence="1">Uncharacterized protein</fullName>
    </submittedName>
</protein>
<dbReference type="AlphaFoldDB" id="L8JXS4"/>
<dbReference type="EMBL" id="AMZN01000004">
    <property type="protein sequence ID" value="ELR73580.1"/>
    <property type="molecule type" value="Genomic_DNA"/>
</dbReference>
<evidence type="ECO:0000313" key="2">
    <source>
        <dbReference type="Proteomes" id="UP000011135"/>
    </source>
</evidence>
<keyword evidence="2" id="KW-1185">Reference proteome</keyword>
<dbReference type="RefSeq" id="WP_009577800.1">
    <property type="nucleotide sequence ID" value="NZ_AMZN01000004.1"/>
</dbReference>
<name>L8JXS4_9BACT</name>
<sequence>MLIRNTLLIFISLLIWSCTSTKMIQDGLTRRSSSLAYLHETPITKKRSSFTMSVDVTADYELNKKSQLTKVKSSVLPLLIFNQWKTDFNYTLGKSEIEEDITDFLKNSLVMANKRSGFLETDTSNLAKFSLTVNIDSVYARGPYLSHGVFVYFLIAYSYAQSEYAGPGEAYSRLSYQLKEGDKVLLENAVERKMSSQPLNHQVSNLEKLRDNYTTNLVESLSLTLKENIDSIIKSINRYISAHHDASLSELSPESVAELSKLDEPKADIIIYRRKKKERNPEIPILAKLNGKDIIRINSNEYKKIKLPSAATTICAGSSCVTFNPSLQEINYLECGFSKGDRQEQIEIVKQKVGKFYVDKINNLNAGR</sequence>